<dbReference type="NCBIfam" id="NF033894">
    <property type="entry name" value="Eex_IncN"/>
    <property type="match status" value="1"/>
</dbReference>
<protein>
    <submittedName>
        <fullName evidence="1">Entry exclusion protein</fullName>
    </submittedName>
</protein>
<keyword evidence="1" id="KW-0614">Plasmid</keyword>
<dbReference type="EMBL" id="AP018350">
    <property type="protein sequence ID" value="BBA25691.1"/>
    <property type="molecule type" value="Genomic_DNA"/>
</dbReference>
<geneLocation type="plasmid" evidence="1">
    <name>pMTY10660_IncW</name>
</geneLocation>
<organism evidence="1">
    <name type="scientific">Enterobacter hormaechei</name>
    <dbReference type="NCBI Taxonomy" id="158836"/>
    <lineage>
        <taxon>Bacteria</taxon>
        <taxon>Pseudomonadati</taxon>
        <taxon>Pseudomonadota</taxon>
        <taxon>Gammaproteobacteria</taxon>
        <taxon>Enterobacterales</taxon>
        <taxon>Enterobacteriaceae</taxon>
        <taxon>Enterobacter</taxon>
        <taxon>Enterobacter cloacae complex</taxon>
    </lineage>
</organism>
<reference evidence="1" key="1">
    <citation type="journal article" date="2018" name="Antimicrob. Agents Chemother.">
        <title>Molecular Characterization of IMP-1-Producing Enterobacter cloacae Complex Isolates in Tokyo.</title>
        <authorList>
            <person name="Aoki K."/>
            <person name="Harada S."/>
            <person name="Yahara K."/>
            <person name="Ishii Y."/>
            <person name="Motooka D."/>
            <person name="Nakamura S."/>
            <person name="Akeda Y."/>
            <person name="Iida T."/>
            <person name="Tomono K."/>
            <person name="Iwata S."/>
            <person name="Moriya K."/>
            <person name="Tateda K."/>
        </authorList>
    </citation>
    <scope>NUCLEOTIDE SEQUENCE</scope>
    <source>
        <strain evidence="1">TUM10660</strain>
        <plasmid evidence="1">pMTY10660_IncW</plasmid>
    </source>
</reference>
<sequence>MKKILVPLLMVSALSACKDEPTHDVQYYLDNPKERTEKIAECKNNPGEKALAANCVNATEAQRKAMFQGDGMPKIR</sequence>
<gene>
    <name evidence="1" type="primary">eex</name>
    <name evidence="1" type="ORF">TUM10660_00027</name>
</gene>
<accession>A0A286T4W4</accession>
<dbReference type="InterPro" id="IPR047937">
    <property type="entry name" value="Eex_IncN-like"/>
</dbReference>
<dbReference type="PROSITE" id="PS51257">
    <property type="entry name" value="PROKAR_LIPOPROTEIN"/>
    <property type="match status" value="1"/>
</dbReference>
<evidence type="ECO:0000313" key="1">
    <source>
        <dbReference type="EMBL" id="BBA25691.1"/>
    </source>
</evidence>
<dbReference type="AlphaFoldDB" id="A0A286T4W4"/>
<dbReference type="RefSeq" id="WP_012196425.1">
    <property type="nucleotide sequence ID" value="NZ_AP018350.1"/>
</dbReference>
<proteinExistence type="predicted"/>
<name>A0A286T4W4_9ENTR</name>